<dbReference type="OrthoDB" id="292471at2759"/>
<feature type="compositionally biased region" description="Polar residues" evidence="5">
    <location>
        <begin position="594"/>
        <end position="614"/>
    </location>
</feature>
<dbReference type="Pfam" id="PF13181">
    <property type="entry name" value="TPR_8"/>
    <property type="match status" value="1"/>
</dbReference>
<comment type="caution">
    <text evidence="6">The sequence shown here is derived from an EMBL/GenBank/DDBJ whole genome shotgun (WGS) entry which is preliminary data.</text>
</comment>
<accession>A0A0V0QRJ0</accession>
<dbReference type="Proteomes" id="UP000054937">
    <property type="component" value="Unassembled WGS sequence"/>
</dbReference>
<dbReference type="PANTHER" id="PTHR44858:SF1">
    <property type="entry name" value="UDP-N-ACETYLGLUCOSAMINE--PEPTIDE N-ACETYLGLUCOSAMINYLTRANSFERASE SPINDLY-RELATED"/>
    <property type="match status" value="1"/>
</dbReference>
<feature type="compositionally biased region" description="Polar residues" evidence="5">
    <location>
        <begin position="646"/>
        <end position="655"/>
    </location>
</feature>
<evidence type="ECO:0000256" key="5">
    <source>
        <dbReference type="SAM" id="MobiDB-lite"/>
    </source>
</evidence>
<protein>
    <submittedName>
        <fullName evidence="6">Uncharacterized protein</fullName>
    </submittedName>
</protein>
<reference evidence="6 7" key="1">
    <citation type="journal article" date="2015" name="Sci. Rep.">
        <title>Genome of the facultative scuticociliatosis pathogen Pseudocohnilembus persalinus provides insight into its virulence through horizontal gene transfer.</title>
        <authorList>
            <person name="Xiong J."/>
            <person name="Wang G."/>
            <person name="Cheng J."/>
            <person name="Tian M."/>
            <person name="Pan X."/>
            <person name="Warren A."/>
            <person name="Jiang C."/>
            <person name="Yuan D."/>
            <person name="Miao W."/>
        </authorList>
    </citation>
    <scope>NUCLEOTIDE SEQUENCE [LARGE SCALE GENOMIC DNA]</scope>
    <source>
        <strain evidence="6">36N120E</strain>
    </source>
</reference>
<feature type="repeat" description="TPR" evidence="3">
    <location>
        <begin position="872"/>
        <end position="905"/>
    </location>
</feature>
<keyword evidence="4" id="KW-0175">Coiled coil</keyword>
<feature type="region of interest" description="Disordered" evidence="5">
    <location>
        <begin position="385"/>
        <end position="435"/>
    </location>
</feature>
<sequence>MQEINKKIDDMTALICPELKMLKINEEIKNQNQQLIENLNYIPFDILEIPFTNSKVIQKNIFEREFQQEQEIKKNQRKNKQQQTKNDNLIEVQISEQLYKKSQDFKCQKSAKNIRIKSYKNAQEITNGKFTLQNLNDAYNSQYSSLAYSTRADDELIEVYRKNKISEVESELSQQEQQQQFSDNLQKKDNFKINDQKQKYEIFNKEGKKSNILQKICKEQYQNQKIHQYLLDNLTKIGVQNKLNVSNKNQKSNLNLPLQQQHDIQNLIKYNSLSDSDLSGFNFPLENKELIKNFNNLSAEDFLKMIKNCQFKINKRFFEKNYDQKEKLETDDIIKRNKNLNKQAYHRKNNSIPHHSELQQVSKTIPIQPLNASQQVQMQQLQQQYQQQNSHTHRVRNQNNTISGTPRQQHQFGQIQQQQQQRKQSSQNQSKNNSKKILQQNQNELNLNFINGSKGHIPQNISQIQPQQQFSTSYGDNKQFSYQNQAYFDNLHNFNSNNNDLSKINQNFQQEMNNQRQKMHYQNLKKNQIQNQKQRTNSINQARKNTATSNGIYSEFQSRKNSYFNMATNQVLSKTNSNNISNTIDLKSYQVTSKYPMSGRRSSAQKQRSNTNTGPIRHQSIGGDANLQFKQFQNSNQFQNNHQQQYSTIQPNSYRKSNSNNLKNNKNLDDYHFSQNKRNINMNQLNSSNNYNGMSYLDHTATSSPLKRAQQQAFLQPPSVYNQMPHQLQEQTRAQQLLDESKEYFKQNNLEKAIQTLQLVINDESNNSLEGNYLLGVCYLGNNALEKAVEQFNIVTNQNPLYRKNIYILSSIAYKKLDQIQNSLQMLDLAIQNYQNYYDAYIYRGKLHQKEKAYEKALSDFTEAINIQSDKALPFLHKADCYKFVVQYQKALEFYNQALKLDPNLKEQILAKKIQCNLELNNYGQEVLQDVKTLLEIDSQSSEACYYKGIILKKQKNPHEALLSFEQSIKHNNSRKSVAKSLLEIGTIYIEQRDFYAALHTLNRSEYMDIDKQVIENMRIFTEGVIFLMKRKFEEAMENFQILDKKQINLGQFLQPLFHQYRAYGHFCQGNHKSALFDYLAINEDQLDKVSAQNCFYNRHLCEGILAIDTNQFEEALELFQKSHKILKQKIEPLFYRAVTMMRMAFDVYKDDEDKKREAIMSGLQQLDKAIETSPTNANLFYYRALVRCMLGYFKEGVEDVDMAIEKSEDNVPKYFYLRGHIFGSCQSYKQAVNDLGICLQIDENFAQAYLERCKDHHYLGDSNQAFADLQKYISLKPNDPEIHTMAGNLLFHCGALDDAIKAYSHSDQQESDLNLLAARSKCYIALKELDKAYVDIEKVVQQCSSRSCAYDFQTMQALKLSIDQKEFKESTDIIEKIQQSQIRSGRTFKEMDIVCYKAVFKFYNQKYESSVEDFAQAQYLKEQAINELKLIKRQQQEENENETEQQEQLSDTDIEFDEKMPYYDFSDSYNINQCLLNMAICFIMQKEYTAALLNLNKIVFPLTDSDEKESKFQNNLEKLIQLVGLEQQIEEKQISDYKINSINKNEEFIIFEGDNFWDSFPSINLNLKCAPDLALKLSFGLPKVEAPPIHPEYDIELVSQFQVTDVENKPEAPWIRRNQEGVIFTDNIQVFESLDLQTEERENTKQSEKQQLIKELEIRDQDINIEEEKKNARQNLQLDLDIEAKLNKLMQKKQQQKKQNEKN</sequence>
<feature type="region of interest" description="Disordered" evidence="5">
    <location>
        <begin position="639"/>
        <end position="667"/>
    </location>
</feature>
<evidence type="ECO:0000313" key="6">
    <source>
        <dbReference type="EMBL" id="KRX04632.1"/>
    </source>
</evidence>
<evidence type="ECO:0000256" key="4">
    <source>
        <dbReference type="SAM" id="Coils"/>
    </source>
</evidence>
<dbReference type="InParanoid" id="A0A0V0QRJ0"/>
<feature type="compositionally biased region" description="Low complexity" evidence="5">
    <location>
        <begin position="408"/>
        <end position="435"/>
    </location>
</feature>
<dbReference type="SUPFAM" id="SSF48452">
    <property type="entry name" value="TPR-like"/>
    <property type="match status" value="4"/>
</dbReference>
<feature type="region of interest" description="Disordered" evidence="5">
    <location>
        <begin position="594"/>
        <end position="621"/>
    </location>
</feature>
<evidence type="ECO:0000313" key="7">
    <source>
        <dbReference type="Proteomes" id="UP000054937"/>
    </source>
</evidence>
<keyword evidence="7" id="KW-1185">Reference proteome</keyword>
<feature type="repeat" description="TPR" evidence="3">
    <location>
        <begin position="838"/>
        <end position="871"/>
    </location>
</feature>
<dbReference type="Gene3D" id="1.25.40.10">
    <property type="entry name" value="Tetratricopeptide repeat domain"/>
    <property type="match status" value="5"/>
</dbReference>
<dbReference type="InterPro" id="IPR050498">
    <property type="entry name" value="Ycf3"/>
</dbReference>
<dbReference type="PROSITE" id="PS50005">
    <property type="entry name" value="TPR"/>
    <property type="match status" value="2"/>
</dbReference>
<evidence type="ECO:0000256" key="2">
    <source>
        <dbReference type="ARBA" id="ARBA00022803"/>
    </source>
</evidence>
<feature type="coiled-coil region" evidence="4">
    <location>
        <begin position="491"/>
        <end position="518"/>
    </location>
</feature>
<dbReference type="PANTHER" id="PTHR44858">
    <property type="entry name" value="TETRATRICOPEPTIDE REPEAT PROTEIN 6"/>
    <property type="match status" value="1"/>
</dbReference>
<feature type="coiled-coil region" evidence="4">
    <location>
        <begin position="1422"/>
        <end position="1453"/>
    </location>
</feature>
<dbReference type="InterPro" id="IPR011990">
    <property type="entry name" value="TPR-like_helical_dom_sf"/>
</dbReference>
<name>A0A0V0QRJ0_PSEPJ</name>
<evidence type="ECO:0000256" key="3">
    <source>
        <dbReference type="PROSITE-ProRule" id="PRU00339"/>
    </source>
</evidence>
<organism evidence="6 7">
    <name type="scientific">Pseudocohnilembus persalinus</name>
    <name type="common">Ciliate</name>
    <dbReference type="NCBI Taxonomy" id="266149"/>
    <lineage>
        <taxon>Eukaryota</taxon>
        <taxon>Sar</taxon>
        <taxon>Alveolata</taxon>
        <taxon>Ciliophora</taxon>
        <taxon>Intramacronucleata</taxon>
        <taxon>Oligohymenophorea</taxon>
        <taxon>Scuticociliatia</taxon>
        <taxon>Philasterida</taxon>
        <taxon>Pseudocohnilembidae</taxon>
        <taxon>Pseudocohnilembus</taxon>
    </lineage>
</organism>
<feature type="compositionally biased region" description="Low complexity" evidence="5">
    <location>
        <begin position="656"/>
        <end position="665"/>
    </location>
</feature>
<proteinExistence type="predicted"/>
<evidence type="ECO:0000256" key="1">
    <source>
        <dbReference type="ARBA" id="ARBA00022737"/>
    </source>
</evidence>
<dbReference type="InterPro" id="IPR019734">
    <property type="entry name" value="TPR_rpt"/>
</dbReference>
<dbReference type="SMART" id="SM00028">
    <property type="entry name" value="TPR"/>
    <property type="match status" value="13"/>
</dbReference>
<keyword evidence="2 3" id="KW-0802">TPR repeat</keyword>
<keyword evidence="1" id="KW-0677">Repeat</keyword>
<gene>
    <name evidence="6" type="ORF">PPERSA_04447</name>
</gene>
<dbReference type="EMBL" id="LDAU01000114">
    <property type="protein sequence ID" value="KRX04632.1"/>
    <property type="molecule type" value="Genomic_DNA"/>
</dbReference>
<feature type="compositionally biased region" description="Polar residues" evidence="5">
    <location>
        <begin position="397"/>
        <end position="407"/>
    </location>
</feature>
<dbReference type="OMA" id="WIRRCEY"/>